<organism evidence="1 2">
    <name type="scientific">Armatimonas rosea</name>
    <dbReference type="NCBI Taxonomy" id="685828"/>
    <lineage>
        <taxon>Bacteria</taxon>
        <taxon>Bacillati</taxon>
        <taxon>Armatimonadota</taxon>
        <taxon>Armatimonadia</taxon>
        <taxon>Armatimonadales</taxon>
        <taxon>Armatimonadaceae</taxon>
        <taxon>Armatimonas</taxon>
    </lineage>
</organism>
<dbReference type="RefSeq" id="WP_184199416.1">
    <property type="nucleotide sequence ID" value="NZ_JACHGW010000003.1"/>
</dbReference>
<dbReference type="Proteomes" id="UP000520814">
    <property type="component" value="Unassembled WGS sequence"/>
</dbReference>
<keyword evidence="2" id="KW-1185">Reference proteome</keyword>
<dbReference type="EMBL" id="JACHGW010000003">
    <property type="protein sequence ID" value="MBB6051766.1"/>
    <property type="molecule type" value="Genomic_DNA"/>
</dbReference>
<reference evidence="1 2" key="1">
    <citation type="submission" date="2020-08" db="EMBL/GenBank/DDBJ databases">
        <title>Genomic Encyclopedia of Type Strains, Phase IV (KMG-IV): sequencing the most valuable type-strain genomes for metagenomic binning, comparative biology and taxonomic classification.</title>
        <authorList>
            <person name="Goeker M."/>
        </authorList>
    </citation>
    <scope>NUCLEOTIDE SEQUENCE [LARGE SCALE GENOMIC DNA]</scope>
    <source>
        <strain evidence="1 2">DSM 23562</strain>
    </source>
</reference>
<gene>
    <name evidence="1" type="ORF">HNQ39_003576</name>
</gene>
<comment type="caution">
    <text evidence="1">The sequence shown here is derived from an EMBL/GenBank/DDBJ whole genome shotgun (WGS) entry which is preliminary data.</text>
</comment>
<evidence type="ECO:0000313" key="1">
    <source>
        <dbReference type="EMBL" id="MBB6051766.1"/>
    </source>
</evidence>
<sequence>MHGIDAAIHTRKGILPVGSDDYENPDAFALFLEFLATEQAEGAVVLRTIDPYGWTIFTPYQMDRLILEVDQLQGVISGELLKVASDLKEAFLQCKENPDVSYLRFEGD</sequence>
<proteinExistence type="predicted"/>
<accession>A0A7W9W800</accession>
<name>A0A7W9W800_ARMRO</name>
<evidence type="ECO:0000313" key="2">
    <source>
        <dbReference type="Proteomes" id="UP000520814"/>
    </source>
</evidence>
<dbReference type="AlphaFoldDB" id="A0A7W9W800"/>
<protein>
    <submittedName>
        <fullName evidence="1">Uncharacterized protein</fullName>
    </submittedName>
</protein>